<dbReference type="PANTHER" id="PTHR46541:SF1">
    <property type="entry name" value="ZINC FINGER PROTEIN AEBP2"/>
    <property type="match status" value="1"/>
</dbReference>
<sequence>MSSSAAMAMPTLRPNRKSCLSRSSLDSGFDSGKSLSPSSPESSTTCIDFKPSCSSTISPLAIASLNLKKKQQPSTSTSSIATKTQYPPFKKSKFDHSAAILQPLSPPRPETLATKLINSCTSPKSTNDIRRLLQYCIPSTSSLPTNIKKDDLKFIISEFVGDKTGIEEKIPSDEESLPKGSYGDCKCEWSDCENLYETENDLFDHFIEVHLIPLRPQTLQETTKFCCQWSDCDMMPTRGDAMKKYDWLESHCTFKHLPQAQPHKCIFDDCQQRFKTFGQLNSHVKNAHKEATPESSKSKPKKEKKEMGSCVLIDENETAFKWFTGKLIPVEQFEDNIDRRMFDWLNEVQSGCSKMEKPCLKLQPSEEYKKLKGSKRKKAHCKNYLSLVDGSESMKNAKNSIIPTTLPQMNSIKTRKHLKSIFTSISKPKPKSKHENSITLNGKKLKLTKSNQNSTKTKSINSMFKMVETEDGPYHIVAAENHHEITKMTLGEDIIQEWIQWDAEKDA</sequence>
<keyword evidence="1" id="KW-0862">Zinc</keyword>
<evidence type="ECO:0000259" key="3">
    <source>
        <dbReference type="PROSITE" id="PS50157"/>
    </source>
</evidence>
<dbReference type="InterPro" id="IPR052130">
    <property type="entry name" value="AEBP2/jing_C2H2-ZnF"/>
</dbReference>
<feature type="region of interest" description="Disordered" evidence="2">
    <location>
        <begin position="1"/>
        <end position="46"/>
    </location>
</feature>
<accession>A0A914P875</accession>
<dbReference type="PROSITE" id="PS50157">
    <property type="entry name" value="ZINC_FINGER_C2H2_2"/>
    <property type="match status" value="1"/>
</dbReference>
<dbReference type="InterPro" id="IPR013087">
    <property type="entry name" value="Znf_C2H2_type"/>
</dbReference>
<dbReference type="PROSITE" id="PS00028">
    <property type="entry name" value="ZINC_FINGER_C2H2_1"/>
    <property type="match status" value="1"/>
</dbReference>
<evidence type="ECO:0000313" key="5">
    <source>
        <dbReference type="WBParaSite" id="PDA_v2.g1365.t1"/>
    </source>
</evidence>
<dbReference type="GO" id="GO:0008270">
    <property type="term" value="F:zinc ion binding"/>
    <property type="evidence" value="ECO:0007669"/>
    <property type="project" value="UniProtKB-KW"/>
</dbReference>
<feature type="domain" description="C2H2-type" evidence="3">
    <location>
        <begin position="263"/>
        <end position="293"/>
    </location>
</feature>
<protein>
    <submittedName>
        <fullName evidence="5">C2H2-type domain-containing protein</fullName>
    </submittedName>
</protein>
<dbReference type="GO" id="GO:0006357">
    <property type="term" value="P:regulation of transcription by RNA polymerase II"/>
    <property type="evidence" value="ECO:0007669"/>
    <property type="project" value="TreeGrafter"/>
</dbReference>
<reference evidence="5" key="1">
    <citation type="submission" date="2022-11" db="UniProtKB">
        <authorList>
            <consortium name="WormBaseParasite"/>
        </authorList>
    </citation>
    <scope>IDENTIFICATION</scope>
</reference>
<organism evidence="4 5">
    <name type="scientific">Panagrolaimus davidi</name>
    <dbReference type="NCBI Taxonomy" id="227884"/>
    <lineage>
        <taxon>Eukaryota</taxon>
        <taxon>Metazoa</taxon>
        <taxon>Ecdysozoa</taxon>
        <taxon>Nematoda</taxon>
        <taxon>Chromadorea</taxon>
        <taxon>Rhabditida</taxon>
        <taxon>Tylenchina</taxon>
        <taxon>Panagrolaimomorpha</taxon>
        <taxon>Panagrolaimoidea</taxon>
        <taxon>Panagrolaimidae</taxon>
        <taxon>Panagrolaimus</taxon>
    </lineage>
</organism>
<dbReference type="Proteomes" id="UP000887578">
    <property type="component" value="Unplaced"/>
</dbReference>
<evidence type="ECO:0000256" key="1">
    <source>
        <dbReference type="PROSITE-ProRule" id="PRU00042"/>
    </source>
</evidence>
<dbReference type="PANTHER" id="PTHR46541">
    <property type="entry name" value="ZINC FINGER PROTEIN AEBP2"/>
    <property type="match status" value="1"/>
</dbReference>
<dbReference type="AlphaFoldDB" id="A0A914P875"/>
<evidence type="ECO:0000256" key="2">
    <source>
        <dbReference type="SAM" id="MobiDB-lite"/>
    </source>
</evidence>
<evidence type="ECO:0000313" key="4">
    <source>
        <dbReference type="Proteomes" id="UP000887578"/>
    </source>
</evidence>
<dbReference type="GO" id="GO:0035098">
    <property type="term" value="C:ESC/E(Z) complex"/>
    <property type="evidence" value="ECO:0007669"/>
    <property type="project" value="TreeGrafter"/>
</dbReference>
<keyword evidence="1" id="KW-0863">Zinc-finger</keyword>
<feature type="compositionally biased region" description="Low complexity" evidence="2">
    <location>
        <begin position="27"/>
        <end position="43"/>
    </location>
</feature>
<keyword evidence="4" id="KW-1185">Reference proteome</keyword>
<keyword evidence="1" id="KW-0479">Metal-binding</keyword>
<feature type="region of interest" description="Disordered" evidence="2">
    <location>
        <begin position="285"/>
        <end position="306"/>
    </location>
</feature>
<name>A0A914P875_9BILA</name>
<dbReference type="SMART" id="SM00355">
    <property type="entry name" value="ZnF_C2H2"/>
    <property type="match status" value="3"/>
</dbReference>
<dbReference type="WBParaSite" id="PDA_v2.g1365.t1">
    <property type="protein sequence ID" value="PDA_v2.g1365.t1"/>
    <property type="gene ID" value="PDA_v2.g1365"/>
</dbReference>
<proteinExistence type="predicted"/>